<name>A0A1B6HD83_9HEMI</name>
<protein>
    <recommendedName>
        <fullName evidence="2">SGNH hydrolase-type esterase domain-containing protein</fullName>
    </recommendedName>
</protein>
<accession>A0A1B6HD83</accession>
<feature type="non-terminal residue" evidence="1">
    <location>
        <position position="127"/>
    </location>
</feature>
<dbReference type="Gene3D" id="3.40.50.1110">
    <property type="entry name" value="SGNH hydrolase"/>
    <property type="match status" value="1"/>
</dbReference>
<dbReference type="InterPro" id="IPR036514">
    <property type="entry name" value="SGNH_hydro_sf"/>
</dbReference>
<dbReference type="AlphaFoldDB" id="A0A1B6HD83"/>
<dbReference type="SUPFAM" id="SSF52266">
    <property type="entry name" value="SGNH hydrolase"/>
    <property type="match status" value="1"/>
</dbReference>
<sequence length="127" mass="14896">EIYKDLESKLSQLSKSRPAFITTIPTRYDYPLKHPVNIQLREVNNYIAELAYRVENAHLLCLDDFKRIHFTRQGLHLNQQGKVKLAHLIIRKICIWHGKLKVYQDSSPKRTVESPPIEVVETNMECL</sequence>
<organism evidence="1">
    <name type="scientific">Homalodisca liturata</name>
    <dbReference type="NCBI Taxonomy" id="320908"/>
    <lineage>
        <taxon>Eukaryota</taxon>
        <taxon>Metazoa</taxon>
        <taxon>Ecdysozoa</taxon>
        <taxon>Arthropoda</taxon>
        <taxon>Hexapoda</taxon>
        <taxon>Insecta</taxon>
        <taxon>Pterygota</taxon>
        <taxon>Neoptera</taxon>
        <taxon>Paraneoptera</taxon>
        <taxon>Hemiptera</taxon>
        <taxon>Auchenorrhyncha</taxon>
        <taxon>Membracoidea</taxon>
        <taxon>Cicadellidae</taxon>
        <taxon>Cicadellinae</taxon>
        <taxon>Proconiini</taxon>
        <taxon>Homalodisca</taxon>
    </lineage>
</organism>
<reference evidence="1" key="1">
    <citation type="submission" date="2015-11" db="EMBL/GenBank/DDBJ databases">
        <title>De novo transcriptome assembly of four potential Pierce s Disease insect vectors from Arizona vineyards.</title>
        <authorList>
            <person name="Tassone E.E."/>
        </authorList>
    </citation>
    <scope>NUCLEOTIDE SEQUENCE</scope>
</reference>
<proteinExistence type="predicted"/>
<evidence type="ECO:0000313" key="1">
    <source>
        <dbReference type="EMBL" id="JAS72643.1"/>
    </source>
</evidence>
<feature type="non-terminal residue" evidence="1">
    <location>
        <position position="1"/>
    </location>
</feature>
<evidence type="ECO:0008006" key="2">
    <source>
        <dbReference type="Google" id="ProtNLM"/>
    </source>
</evidence>
<dbReference type="EMBL" id="GECU01035063">
    <property type="protein sequence ID" value="JAS72643.1"/>
    <property type="molecule type" value="Transcribed_RNA"/>
</dbReference>
<gene>
    <name evidence="1" type="ORF">g.58498</name>
</gene>